<dbReference type="InterPro" id="IPR016518">
    <property type="entry name" value="Alpha-L-fucosidase"/>
</dbReference>
<feature type="domain" description="Glycosyl hydrolase family 95 N-terminal" evidence="3">
    <location>
        <begin position="40"/>
        <end position="274"/>
    </location>
</feature>
<dbReference type="PANTHER" id="PTHR31084">
    <property type="entry name" value="ALPHA-L-FUCOSIDASE 2"/>
    <property type="match status" value="1"/>
</dbReference>
<dbReference type="InterPro" id="IPR054363">
    <property type="entry name" value="GH95_cat"/>
</dbReference>
<keyword evidence="6" id="KW-0378">Hydrolase</keyword>
<name>A0ABV5F5B5_9FLAO</name>
<dbReference type="Gene3D" id="1.50.10.10">
    <property type="match status" value="1"/>
</dbReference>
<feature type="signal peptide" evidence="2">
    <location>
        <begin position="1"/>
        <end position="25"/>
    </location>
</feature>
<dbReference type="PIRSF" id="PIRSF007663">
    <property type="entry name" value="UCP007663"/>
    <property type="match status" value="1"/>
</dbReference>
<dbReference type="InterPro" id="IPR008928">
    <property type="entry name" value="6-hairpin_glycosidase_sf"/>
</dbReference>
<gene>
    <name evidence="6" type="ORF">ACFFVB_16285</name>
</gene>
<sequence length="796" mass="88570">MNKNINKLILVFLGLVMFAPQVVFGQSGTEKSQDEFQNKLWYTSPAKEWMEALPVGNGRLGAMVYGGVENEQIQLNEESVWAGPPIPTGKPGAWTSIEEARKLIFNGEYAKANSLVQDNVLDRRIAPRSYQTLGELNLKFNIEGTSENYRRELDIDNAIAKTTFTANGVNYVREVFSTPIDQVIVVLLTADKPNSISLDLSLGRPADFEVASLGNNKIKMWGQASHKGKHLGVKYETQLMAVPKGGKLKSVDGVISIENATSVKLLISAATDYNRHDPFKPLTENLGTRNSKDLKAANKKALKKLVADHIAEYQRLFNRVSIELGNSDVDNLPTDVRLEAVKNGADDAGLFELYFQYGRYLLISSSREGSLPANLQGIWNNHLIAPWNGDYHTNINMQMNYWPAELTNLSECHEPFFSFIESLVPSGQKTAKEIYNNDGFVVHHTTDVWHWTVPIGRVGYGMWPMGGAWATGHFMEHYRYTGDKQFLEARAYPIIKESCKFLLDWLTTDPRSGKLVSGPSTSPENKFYPPNNTDGKHVNLGMGNAMDQEIIYESFTNLLEAAKDLGIDDEFTKEVELALGKLSMPQIGSDGRLMEWSEEFDEVDAGHRHLSHLYGLYPGSQFNTQDTPYYIDAIYRSINHRLANGGGHTGWSRAWIINFYARLNDSDKAYENIKALLQKSTANNLFDYHPPFQIDGNFGGTAGIAEMLIHSHVKDDKGTVIIELLPALPSAWETGNVNGLVARGGFEVDLAWENSKLKSTTISSKAGGTCKVKLGETTIDLVLAAGEKRVLNNTLN</sequence>
<evidence type="ECO:0000313" key="6">
    <source>
        <dbReference type="EMBL" id="MFB9054648.1"/>
    </source>
</evidence>
<reference evidence="6 7" key="1">
    <citation type="submission" date="2024-09" db="EMBL/GenBank/DDBJ databases">
        <authorList>
            <person name="Sun Q."/>
            <person name="Mori K."/>
        </authorList>
    </citation>
    <scope>NUCLEOTIDE SEQUENCE [LARGE SCALE GENOMIC DNA]</scope>
    <source>
        <strain evidence="6 7">CECT 8286</strain>
    </source>
</reference>
<evidence type="ECO:0000256" key="2">
    <source>
        <dbReference type="SAM" id="SignalP"/>
    </source>
</evidence>
<dbReference type="SUPFAM" id="SSF48208">
    <property type="entry name" value="Six-hairpin glycosidases"/>
    <property type="match status" value="1"/>
</dbReference>
<organism evidence="6 7">
    <name type="scientific">Formosa undariae</name>
    <dbReference type="NCBI Taxonomy" id="1325436"/>
    <lineage>
        <taxon>Bacteria</taxon>
        <taxon>Pseudomonadati</taxon>
        <taxon>Bacteroidota</taxon>
        <taxon>Flavobacteriia</taxon>
        <taxon>Flavobacteriales</taxon>
        <taxon>Flavobacteriaceae</taxon>
        <taxon>Formosa</taxon>
    </lineage>
</organism>
<feature type="domain" description="Alpha fucosidase A-like C-terminal" evidence="4">
    <location>
        <begin position="721"/>
        <end position="776"/>
    </location>
</feature>
<evidence type="ECO:0000259" key="5">
    <source>
        <dbReference type="Pfam" id="PF22124"/>
    </source>
</evidence>
<keyword evidence="2" id="KW-0732">Signal</keyword>
<comment type="caution">
    <text evidence="6">The sequence shown here is derived from an EMBL/GenBank/DDBJ whole genome shotgun (WGS) entry which is preliminary data.</text>
</comment>
<evidence type="ECO:0000256" key="1">
    <source>
        <dbReference type="SAM" id="MobiDB-lite"/>
    </source>
</evidence>
<evidence type="ECO:0000259" key="3">
    <source>
        <dbReference type="Pfam" id="PF14498"/>
    </source>
</evidence>
<dbReference type="InterPro" id="IPR049053">
    <property type="entry name" value="AFCA-like_C"/>
</dbReference>
<evidence type="ECO:0000259" key="4">
    <source>
        <dbReference type="Pfam" id="PF21307"/>
    </source>
</evidence>
<dbReference type="InterPro" id="IPR027414">
    <property type="entry name" value="GH95_N_dom"/>
</dbReference>
<dbReference type="EMBL" id="JBHMEZ010000029">
    <property type="protein sequence ID" value="MFB9054648.1"/>
    <property type="molecule type" value="Genomic_DNA"/>
</dbReference>
<feature type="domain" description="Glycosyl hydrolase family 95 catalytic" evidence="5">
    <location>
        <begin position="303"/>
        <end position="708"/>
    </location>
</feature>
<protein>
    <submittedName>
        <fullName evidence="6">Glycoside hydrolase N-terminal domain-containing protein</fullName>
    </submittedName>
</protein>
<keyword evidence="7" id="KW-1185">Reference proteome</keyword>
<dbReference type="RefSeq" id="WP_382384288.1">
    <property type="nucleotide sequence ID" value="NZ_JBHMEZ010000029.1"/>
</dbReference>
<proteinExistence type="predicted"/>
<dbReference type="InterPro" id="IPR012341">
    <property type="entry name" value="6hp_glycosidase-like_sf"/>
</dbReference>
<dbReference type="GO" id="GO:0016787">
    <property type="term" value="F:hydrolase activity"/>
    <property type="evidence" value="ECO:0007669"/>
    <property type="project" value="UniProtKB-KW"/>
</dbReference>
<dbReference type="Pfam" id="PF22124">
    <property type="entry name" value="Glyco_hydro_95_cat"/>
    <property type="match status" value="1"/>
</dbReference>
<feature type="chain" id="PRO_5047262731" evidence="2">
    <location>
        <begin position="26"/>
        <end position="796"/>
    </location>
</feature>
<feature type="region of interest" description="Disordered" evidence="1">
    <location>
        <begin position="513"/>
        <end position="533"/>
    </location>
</feature>
<dbReference type="Pfam" id="PF21307">
    <property type="entry name" value="Glyco_hydro_95_C"/>
    <property type="match status" value="1"/>
</dbReference>
<evidence type="ECO:0000313" key="7">
    <source>
        <dbReference type="Proteomes" id="UP001589605"/>
    </source>
</evidence>
<accession>A0ABV5F5B5</accession>
<dbReference type="Proteomes" id="UP001589605">
    <property type="component" value="Unassembled WGS sequence"/>
</dbReference>
<dbReference type="PANTHER" id="PTHR31084:SF0">
    <property type="entry name" value="ALPHA-L-FUCOSIDASE 2"/>
    <property type="match status" value="1"/>
</dbReference>
<dbReference type="Pfam" id="PF14498">
    <property type="entry name" value="Glyco_hyd_65N_2"/>
    <property type="match status" value="1"/>
</dbReference>